<organism evidence="2 3">
    <name type="scientific">Tritrichomonas foetus</name>
    <dbReference type="NCBI Taxonomy" id="1144522"/>
    <lineage>
        <taxon>Eukaryota</taxon>
        <taxon>Metamonada</taxon>
        <taxon>Parabasalia</taxon>
        <taxon>Tritrichomonadida</taxon>
        <taxon>Tritrichomonadidae</taxon>
        <taxon>Tritrichomonas</taxon>
    </lineage>
</organism>
<dbReference type="GeneID" id="94843768"/>
<keyword evidence="1" id="KW-1133">Transmembrane helix</keyword>
<dbReference type="AlphaFoldDB" id="A0A1J4JR69"/>
<feature type="transmembrane region" description="Helical" evidence="1">
    <location>
        <begin position="366"/>
        <end position="386"/>
    </location>
</feature>
<feature type="transmembrane region" description="Helical" evidence="1">
    <location>
        <begin position="398"/>
        <end position="418"/>
    </location>
</feature>
<dbReference type="EMBL" id="MLAK01000976">
    <property type="protein sequence ID" value="OHT00004.1"/>
    <property type="molecule type" value="Genomic_DNA"/>
</dbReference>
<evidence type="ECO:0000313" key="3">
    <source>
        <dbReference type="Proteomes" id="UP000179807"/>
    </source>
</evidence>
<feature type="transmembrane region" description="Helical" evidence="1">
    <location>
        <begin position="36"/>
        <end position="57"/>
    </location>
</feature>
<dbReference type="PANTHER" id="PTHR31918:SF1">
    <property type="entry name" value="TRANSMEMBRANE PROTEIN 181"/>
    <property type="match status" value="1"/>
</dbReference>
<dbReference type="Proteomes" id="UP000179807">
    <property type="component" value="Unassembled WGS sequence"/>
</dbReference>
<feature type="transmembrane region" description="Helical" evidence="1">
    <location>
        <begin position="262"/>
        <end position="279"/>
    </location>
</feature>
<dbReference type="InterPro" id="IPR040416">
    <property type="entry name" value="TMEM181"/>
</dbReference>
<sequence length="456" mass="52220">MIDNLRQEKDIDIAELTVIQTNPENFFCETASNNQFYLSIILFFCFLLGHVIVSIFAPPIISHHSQIYSNTAHNGNSTVDIDIKLSNLQNFHRFVGVNGSFYRSDKHLPSFDYPVTVSTRVNYLNNYSIEDFDSLLKKSYIIHFDQNSILSSSFPVLFHPINNFNSVQAKITIDADLSKIKDFNFCWIYGNPTGVTTSRIVRFIMSFLVFYFLMAFLYQINFESDKFIKISCIFVGFSAVFSVNPIAILLPESISAMITDSLMLSVFICSFRLFLFIQLDLIRTNKPQPTTFYLAGIVFLFSIYALIDVVAGFDRFHLINLLYTSLQTTLDSEKVLMCADFIYCVAVTVLNYFAFKQTDGQSHRRLIFLSIVTGVTVFATIFSHIFSQVFKEILDTIIPLNIFISFHTTSTAFIIFLMQGSTKEYQDIEDVPHDLDVDDQVGDFELLNEDDQMEAI</sequence>
<dbReference type="GO" id="GO:0015643">
    <property type="term" value="F:toxic substance binding"/>
    <property type="evidence" value="ECO:0007669"/>
    <property type="project" value="InterPro"/>
</dbReference>
<accession>A0A1J4JR69</accession>
<evidence type="ECO:0008006" key="4">
    <source>
        <dbReference type="Google" id="ProtNLM"/>
    </source>
</evidence>
<proteinExistence type="predicted"/>
<keyword evidence="3" id="KW-1185">Reference proteome</keyword>
<dbReference type="VEuPathDB" id="TrichDB:TRFO_33422"/>
<evidence type="ECO:0000313" key="2">
    <source>
        <dbReference type="EMBL" id="OHT00004.1"/>
    </source>
</evidence>
<evidence type="ECO:0000256" key="1">
    <source>
        <dbReference type="SAM" id="Phobius"/>
    </source>
</evidence>
<dbReference type="PANTHER" id="PTHR31918">
    <property type="entry name" value="TRANSMEMBRANE PROTEIN 181"/>
    <property type="match status" value="1"/>
</dbReference>
<reference evidence="2" key="1">
    <citation type="submission" date="2016-10" db="EMBL/GenBank/DDBJ databases">
        <authorList>
            <person name="Benchimol M."/>
            <person name="Almeida L.G."/>
            <person name="Vasconcelos A.T."/>
            <person name="Perreira-Neves A."/>
            <person name="Rosa I.A."/>
            <person name="Tasca T."/>
            <person name="Bogo M.R."/>
            <person name="de Souza W."/>
        </authorList>
    </citation>
    <scope>NUCLEOTIDE SEQUENCE [LARGE SCALE GENOMIC DNA]</scope>
    <source>
        <strain evidence="2">K</strain>
    </source>
</reference>
<comment type="caution">
    <text evidence="2">The sequence shown here is derived from an EMBL/GenBank/DDBJ whole genome shotgun (WGS) entry which is preliminary data.</text>
</comment>
<feature type="transmembrane region" description="Helical" evidence="1">
    <location>
        <begin position="200"/>
        <end position="218"/>
    </location>
</feature>
<feature type="transmembrane region" description="Helical" evidence="1">
    <location>
        <begin position="291"/>
        <end position="313"/>
    </location>
</feature>
<feature type="transmembrane region" description="Helical" evidence="1">
    <location>
        <begin position="230"/>
        <end position="250"/>
    </location>
</feature>
<keyword evidence="1" id="KW-0472">Membrane</keyword>
<keyword evidence="1" id="KW-0812">Transmembrane</keyword>
<dbReference type="RefSeq" id="XP_068353140.1">
    <property type="nucleotide sequence ID" value="XM_068509064.1"/>
</dbReference>
<gene>
    <name evidence="2" type="ORF">TRFO_33422</name>
</gene>
<feature type="transmembrane region" description="Helical" evidence="1">
    <location>
        <begin position="333"/>
        <end position="354"/>
    </location>
</feature>
<protein>
    <recommendedName>
        <fullName evidence="4">Transmembrane protein</fullName>
    </recommendedName>
</protein>
<name>A0A1J4JR69_9EUKA</name>